<evidence type="ECO:0000313" key="3">
    <source>
        <dbReference type="Proteomes" id="UP000280197"/>
    </source>
</evidence>
<keyword evidence="3" id="KW-1185">Reference proteome</keyword>
<gene>
    <name evidence="2" type="ORF">EJC51_43845</name>
</gene>
<dbReference type="Gene3D" id="1.10.1200.10">
    <property type="entry name" value="ACP-like"/>
    <property type="match status" value="1"/>
</dbReference>
<accession>A0A3Q9C5E8</accession>
<dbReference type="RefSeq" id="WP_126276211.1">
    <property type="nucleotide sequence ID" value="NZ_CP034463.1"/>
</dbReference>
<protein>
    <submittedName>
        <fullName evidence="2">Acyl carrier protein</fullName>
    </submittedName>
</protein>
<dbReference type="EMBL" id="CP034463">
    <property type="protein sequence ID" value="AZP22409.1"/>
    <property type="molecule type" value="Genomic_DNA"/>
</dbReference>
<dbReference type="AlphaFoldDB" id="A0A3Q9C5E8"/>
<dbReference type="KEGG" id="saqu:EJC51_43845"/>
<sequence length="83" mass="8975">MSTFVPPTFEILSQVLEEKFGVLRDDIKPDTVLEDIELDSLALIEVALTLQKQLGVVIPTEDLNSSGTVSDLFELVNTAAGNA</sequence>
<dbReference type="Proteomes" id="UP000280197">
    <property type="component" value="Chromosome"/>
</dbReference>
<proteinExistence type="predicted"/>
<evidence type="ECO:0000259" key="1">
    <source>
        <dbReference type="PROSITE" id="PS50075"/>
    </source>
</evidence>
<reference evidence="2 3" key="1">
    <citation type="submission" date="2018-12" db="EMBL/GenBank/DDBJ databases">
        <authorList>
            <person name="Li K."/>
        </authorList>
    </citation>
    <scope>NUCLEOTIDE SEQUENCE [LARGE SCALE GENOMIC DNA]</scope>
    <source>
        <strain evidence="3">CR22</strain>
    </source>
</reference>
<dbReference type="InterPro" id="IPR036736">
    <property type="entry name" value="ACP-like_sf"/>
</dbReference>
<organism evidence="2 3">
    <name type="scientific">Streptomyces aquilus</name>
    <dbReference type="NCBI Taxonomy" id="2548456"/>
    <lineage>
        <taxon>Bacteria</taxon>
        <taxon>Bacillati</taxon>
        <taxon>Actinomycetota</taxon>
        <taxon>Actinomycetes</taxon>
        <taxon>Kitasatosporales</taxon>
        <taxon>Streptomycetaceae</taxon>
        <taxon>Streptomyces</taxon>
    </lineage>
</organism>
<dbReference type="PROSITE" id="PS50075">
    <property type="entry name" value="CARRIER"/>
    <property type="match status" value="1"/>
</dbReference>
<dbReference type="SUPFAM" id="SSF47336">
    <property type="entry name" value="ACP-like"/>
    <property type="match status" value="1"/>
</dbReference>
<dbReference type="Pfam" id="PF00550">
    <property type="entry name" value="PP-binding"/>
    <property type="match status" value="1"/>
</dbReference>
<dbReference type="InterPro" id="IPR009081">
    <property type="entry name" value="PP-bd_ACP"/>
</dbReference>
<evidence type="ECO:0000313" key="2">
    <source>
        <dbReference type="EMBL" id="AZP22409.1"/>
    </source>
</evidence>
<name>A0A3Q9C5E8_9ACTN</name>
<feature type="domain" description="Carrier" evidence="1">
    <location>
        <begin position="6"/>
        <end position="80"/>
    </location>
</feature>